<dbReference type="AlphaFoldDB" id="A0A0S2N0F8"/>
<evidence type="ECO:0000313" key="20">
    <source>
        <dbReference type="EMBL" id="ALO81708.1"/>
    </source>
</evidence>
<dbReference type="PANTHER" id="PTHR42829">
    <property type="entry name" value="NADH-UBIQUINONE OXIDOREDUCTASE CHAIN 5"/>
    <property type="match status" value="1"/>
</dbReference>
<proteinExistence type="inferred from homology"/>
<feature type="transmembrane region" description="Helical" evidence="16">
    <location>
        <begin position="368"/>
        <end position="392"/>
    </location>
</feature>
<feature type="transmembrane region" description="Helical" evidence="16">
    <location>
        <begin position="452"/>
        <end position="471"/>
    </location>
</feature>
<geneLocation type="mitochondrion" evidence="20"/>
<keyword evidence="9" id="KW-0249">Electron transport</keyword>
<feature type="transmembrane region" description="Helical" evidence="16">
    <location>
        <begin position="262"/>
        <end position="280"/>
    </location>
</feature>
<organism evidence="20">
    <name type="scientific">Phyllochaetopterus sp. AW-2015</name>
    <dbReference type="NCBI Taxonomy" id="1750699"/>
    <lineage>
        <taxon>Eukaryota</taxon>
        <taxon>Metazoa</taxon>
        <taxon>Spiralia</taxon>
        <taxon>Lophotrochozoa</taxon>
        <taxon>Annelida</taxon>
        <taxon>Polychaeta</taxon>
        <taxon>Sedentaria</taxon>
        <taxon>Chaetopteridae</taxon>
        <taxon>Phyllochaetopterus</taxon>
    </lineage>
</organism>
<name>A0A0S2N0F8_9ANNE</name>
<evidence type="ECO:0000256" key="2">
    <source>
        <dbReference type="ARBA" id="ARBA00012944"/>
    </source>
</evidence>
<comment type="catalytic activity">
    <reaction evidence="15 16">
        <text>a ubiquinone + NADH + 5 H(+)(in) = a ubiquinol + NAD(+) + 4 H(+)(out)</text>
        <dbReference type="Rhea" id="RHEA:29091"/>
        <dbReference type="Rhea" id="RHEA-COMP:9565"/>
        <dbReference type="Rhea" id="RHEA-COMP:9566"/>
        <dbReference type="ChEBI" id="CHEBI:15378"/>
        <dbReference type="ChEBI" id="CHEBI:16389"/>
        <dbReference type="ChEBI" id="CHEBI:17976"/>
        <dbReference type="ChEBI" id="CHEBI:57540"/>
        <dbReference type="ChEBI" id="CHEBI:57945"/>
        <dbReference type="EC" id="7.1.1.2"/>
    </reaction>
</comment>
<reference evidence="20" key="1">
    <citation type="journal article" date="2015" name="Mol. Phylogenet. Evol.">
        <title>Evolution of mitochondrial gene order in Annelida.</title>
        <authorList>
            <person name="Weigert A."/>
            <person name="Golombek A."/>
            <person name="Gerth M."/>
            <person name="Schwarz F."/>
            <person name="Struck T.H."/>
            <person name="Bleidorn C."/>
        </authorList>
    </citation>
    <scope>NUCLEOTIDE SEQUENCE</scope>
</reference>
<dbReference type="Pfam" id="PF00662">
    <property type="entry name" value="Proton_antipo_N"/>
    <property type="match status" value="1"/>
</dbReference>
<feature type="domain" description="NADH-Ubiquinone oxidoreductase (complex I) chain 5 N-terminal" evidence="18">
    <location>
        <begin position="41"/>
        <end position="82"/>
    </location>
</feature>
<evidence type="ECO:0000259" key="19">
    <source>
        <dbReference type="Pfam" id="PF06455"/>
    </source>
</evidence>
<feature type="domain" description="NADH:quinone oxidoreductase/Mrp antiporter transmembrane" evidence="17">
    <location>
        <begin position="101"/>
        <end position="376"/>
    </location>
</feature>
<evidence type="ECO:0000256" key="14">
    <source>
        <dbReference type="ARBA" id="ARBA00023136"/>
    </source>
</evidence>
<feature type="transmembrane region" description="Helical" evidence="16">
    <location>
        <begin position="206"/>
        <end position="225"/>
    </location>
</feature>
<protein>
    <recommendedName>
        <fullName evidence="3 16">NADH-ubiquinone oxidoreductase chain 5</fullName>
        <ecNumber evidence="2 16">7.1.1.2</ecNumber>
    </recommendedName>
</protein>
<dbReference type="EMBL" id="KT726961">
    <property type="protein sequence ID" value="ALO81708.1"/>
    <property type="molecule type" value="Genomic_DNA"/>
</dbReference>
<feature type="transmembrane region" description="Helical" evidence="16">
    <location>
        <begin position="130"/>
        <end position="155"/>
    </location>
</feature>
<keyword evidence="14 16" id="KW-0472">Membrane</keyword>
<comment type="function">
    <text evidence="16">Core subunit of the mitochondrial membrane respiratory chain NADH dehydrogenase (Complex I) which catalyzes electron transfer from NADH through the respiratory chain, using ubiquinone as an electron acceptor. Essential for the catalytic activity and assembly of complex I.</text>
</comment>
<feature type="transmembrane region" description="Helical" evidence="16">
    <location>
        <begin position="5"/>
        <end position="25"/>
    </location>
</feature>
<keyword evidence="7" id="KW-0999">Mitochondrion inner membrane</keyword>
<evidence type="ECO:0000256" key="5">
    <source>
        <dbReference type="ARBA" id="ARBA00022660"/>
    </source>
</evidence>
<keyword evidence="6 16" id="KW-0812">Transmembrane</keyword>
<keyword evidence="8" id="KW-1278">Translocase</keyword>
<dbReference type="GO" id="GO:0008137">
    <property type="term" value="F:NADH dehydrogenase (ubiquinone) activity"/>
    <property type="evidence" value="ECO:0007669"/>
    <property type="project" value="UniProtKB-EC"/>
</dbReference>
<keyword evidence="4 16" id="KW-0813">Transport</keyword>
<sequence length="557" mass="62158">LLSNLLTLILLMISPIMVFILSSHSTMIVEWNMCAFYSIPIYSTWLFDPLALIFSFTVNLISLSVTKFSFEYMQNENFLSRFTLLILLFVTSMNLLIFMPNLIILLLGWDGLGLVSFLLVIYYQNPRSLAAGLITLLTNRVGDALIISAIALMLYSGDWNSFHSWHQKENVTLAILLMIAAMTKSAQIPFSSWLPAAMAAPTPVSALVHSSTLVTAGVYLMIRFYPLLLANPASLNLLLIMSTLTTFMAGLAAMTENDMKKIIALSTLSQLGIMLMSLALKAPWFTFFHLITHAMFKALLFICAGTIIHMHNNNQDLRLFGALANKIPFISLTMTIANLALTGIPFLAGFYSKDLIIEMASYSNFNLLIFTATMLSTLLTCTYSIRLIYYTLHLPQNSHSFLHPSNLDTPHANTAMLILTLGAIMSGTVMNWAFIFPLHLTPLPLPLKLSPAILILISAILASPLLLLSLMQKMKTSQLTHHFLSSMWFLTPTTTYWSSYFPSLSIKLSFIFDHGWNEFCGPQGLAQSLKQPHMHLTSWQNLPITKSLTLSLIISTI</sequence>
<evidence type="ECO:0000256" key="15">
    <source>
        <dbReference type="ARBA" id="ARBA00049551"/>
    </source>
</evidence>
<comment type="subcellular location">
    <subcellularLocation>
        <location evidence="1">Mitochondrion inner membrane</location>
        <topology evidence="1">Multi-pass membrane protein</topology>
    </subcellularLocation>
</comment>
<dbReference type="EC" id="7.1.1.2" evidence="2 16"/>
<feature type="transmembrane region" description="Helical" evidence="16">
    <location>
        <begin position="175"/>
        <end position="194"/>
    </location>
</feature>
<evidence type="ECO:0000256" key="11">
    <source>
        <dbReference type="ARBA" id="ARBA00023027"/>
    </source>
</evidence>
<dbReference type="Pfam" id="PF00361">
    <property type="entry name" value="Proton_antipo_M"/>
    <property type="match status" value="1"/>
</dbReference>
<feature type="transmembrane region" description="Helical" evidence="16">
    <location>
        <begin position="45"/>
        <end position="66"/>
    </location>
</feature>
<dbReference type="Pfam" id="PF06455">
    <property type="entry name" value="NADH5_C"/>
    <property type="match status" value="1"/>
</dbReference>
<evidence type="ECO:0000259" key="18">
    <source>
        <dbReference type="Pfam" id="PF00662"/>
    </source>
</evidence>
<dbReference type="PANTHER" id="PTHR42829:SF2">
    <property type="entry name" value="NADH-UBIQUINONE OXIDOREDUCTASE CHAIN 5"/>
    <property type="match status" value="1"/>
</dbReference>
<evidence type="ECO:0000256" key="16">
    <source>
        <dbReference type="RuleBase" id="RU003404"/>
    </source>
</evidence>
<feature type="transmembrane region" description="Helical" evidence="16">
    <location>
        <begin position="413"/>
        <end position="440"/>
    </location>
</feature>
<dbReference type="GO" id="GO:0015990">
    <property type="term" value="P:electron transport coupled proton transport"/>
    <property type="evidence" value="ECO:0007669"/>
    <property type="project" value="TreeGrafter"/>
</dbReference>
<dbReference type="PRINTS" id="PR01434">
    <property type="entry name" value="NADHDHGNASE5"/>
</dbReference>
<evidence type="ECO:0000256" key="3">
    <source>
        <dbReference type="ARBA" id="ARBA00021096"/>
    </source>
</evidence>
<dbReference type="InterPro" id="IPR003945">
    <property type="entry name" value="NU5C-like"/>
</dbReference>
<keyword evidence="5" id="KW-0679">Respiratory chain</keyword>
<dbReference type="GO" id="GO:0042773">
    <property type="term" value="P:ATP synthesis coupled electron transport"/>
    <property type="evidence" value="ECO:0007669"/>
    <property type="project" value="InterPro"/>
</dbReference>
<evidence type="ECO:0000256" key="8">
    <source>
        <dbReference type="ARBA" id="ARBA00022967"/>
    </source>
</evidence>
<dbReference type="InterPro" id="IPR010934">
    <property type="entry name" value="NADH_DH_su5_C"/>
</dbReference>
<feature type="transmembrane region" description="Helical" evidence="16">
    <location>
        <begin position="103"/>
        <end position="123"/>
    </location>
</feature>
<evidence type="ECO:0000256" key="9">
    <source>
        <dbReference type="ARBA" id="ARBA00022982"/>
    </source>
</evidence>
<feature type="transmembrane region" description="Helical" evidence="16">
    <location>
        <begin position="286"/>
        <end position="308"/>
    </location>
</feature>
<feature type="transmembrane region" description="Helical" evidence="16">
    <location>
        <begin position="237"/>
        <end position="255"/>
    </location>
</feature>
<evidence type="ECO:0000256" key="10">
    <source>
        <dbReference type="ARBA" id="ARBA00022989"/>
    </source>
</evidence>
<feature type="non-terminal residue" evidence="20">
    <location>
        <position position="1"/>
    </location>
</feature>
<dbReference type="GO" id="GO:0003954">
    <property type="term" value="F:NADH dehydrogenase activity"/>
    <property type="evidence" value="ECO:0007669"/>
    <property type="project" value="TreeGrafter"/>
</dbReference>
<dbReference type="GO" id="GO:0005743">
    <property type="term" value="C:mitochondrial inner membrane"/>
    <property type="evidence" value="ECO:0007669"/>
    <property type="project" value="UniProtKB-SubCell"/>
</dbReference>
<dbReference type="InterPro" id="IPR001516">
    <property type="entry name" value="Proton_antipo_N"/>
</dbReference>
<keyword evidence="11 16" id="KW-0520">NAD</keyword>
<feature type="transmembrane region" description="Helical" evidence="16">
    <location>
        <begin position="329"/>
        <end position="348"/>
    </location>
</feature>
<feature type="domain" description="NADH dehydrogenase subunit 5 C-terminal" evidence="19">
    <location>
        <begin position="383"/>
        <end position="556"/>
    </location>
</feature>
<evidence type="ECO:0000256" key="4">
    <source>
        <dbReference type="ARBA" id="ARBA00022448"/>
    </source>
</evidence>
<keyword evidence="12 16" id="KW-0830">Ubiquinone</keyword>
<evidence type="ECO:0000256" key="1">
    <source>
        <dbReference type="ARBA" id="ARBA00004448"/>
    </source>
</evidence>
<feature type="transmembrane region" description="Helical" evidence="16">
    <location>
        <begin position="78"/>
        <end position="97"/>
    </location>
</feature>
<evidence type="ECO:0000256" key="6">
    <source>
        <dbReference type="ARBA" id="ARBA00022692"/>
    </source>
</evidence>
<comment type="similarity">
    <text evidence="16">Belongs to the complex I subunit 5 family.</text>
</comment>
<evidence type="ECO:0000256" key="12">
    <source>
        <dbReference type="ARBA" id="ARBA00023075"/>
    </source>
</evidence>
<gene>
    <name evidence="20" type="primary">NAD5</name>
</gene>
<evidence type="ECO:0000256" key="13">
    <source>
        <dbReference type="ARBA" id="ARBA00023128"/>
    </source>
</evidence>
<evidence type="ECO:0000256" key="7">
    <source>
        <dbReference type="ARBA" id="ARBA00022792"/>
    </source>
</evidence>
<keyword evidence="13 16" id="KW-0496">Mitochondrion</keyword>
<evidence type="ECO:0000259" key="17">
    <source>
        <dbReference type="Pfam" id="PF00361"/>
    </source>
</evidence>
<keyword evidence="10 16" id="KW-1133">Transmembrane helix</keyword>
<dbReference type="InterPro" id="IPR001750">
    <property type="entry name" value="ND/Mrp_TM"/>
</dbReference>
<accession>A0A0S2N0F8</accession>